<name>A0A2H3KUP4_9FLAO</name>
<comment type="caution">
    <text evidence="1">The sequence shown here is derived from an EMBL/GenBank/DDBJ whole genome shotgun (WGS) entry which is preliminary data.</text>
</comment>
<reference evidence="1 2" key="1">
    <citation type="submission" date="2017-09" db="EMBL/GenBank/DDBJ databases">
        <title>Whole genomes of Flavobacteriaceae.</title>
        <authorList>
            <person name="Stine C."/>
            <person name="Li C."/>
            <person name="Tadesse D."/>
        </authorList>
    </citation>
    <scope>NUCLEOTIDE SEQUENCE [LARGE SCALE GENOMIC DNA]</scope>
    <source>
        <strain evidence="1 2">ATCC 35036</strain>
    </source>
</reference>
<dbReference type="PROSITE" id="PS51257">
    <property type="entry name" value="PROKAR_LIPOPROTEIN"/>
    <property type="match status" value="1"/>
</dbReference>
<organism evidence="1 2">
    <name type="scientific">Flavobacterium branchiophilum</name>
    <dbReference type="NCBI Taxonomy" id="55197"/>
    <lineage>
        <taxon>Bacteria</taxon>
        <taxon>Pseudomonadati</taxon>
        <taxon>Bacteroidota</taxon>
        <taxon>Flavobacteriia</taxon>
        <taxon>Flavobacteriales</taxon>
        <taxon>Flavobacteriaceae</taxon>
        <taxon>Flavobacterium</taxon>
    </lineage>
</organism>
<dbReference type="RefSeq" id="WP_097553206.1">
    <property type="nucleotide sequence ID" value="NZ_PCMW01000007.1"/>
</dbReference>
<dbReference type="AlphaFoldDB" id="A0A2H3KUP4"/>
<gene>
    <name evidence="1" type="ORF">B0A77_00805</name>
</gene>
<accession>A0A2H3KUP4</accession>
<protein>
    <recommendedName>
        <fullName evidence="3">Lipoprotein</fullName>
    </recommendedName>
</protein>
<dbReference type="OrthoDB" id="1362574at2"/>
<dbReference type="Proteomes" id="UP000220828">
    <property type="component" value="Unassembled WGS sequence"/>
</dbReference>
<evidence type="ECO:0008006" key="3">
    <source>
        <dbReference type="Google" id="ProtNLM"/>
    </source>
</evidence>
<evidence type="ECO:0000313" key="1">
    <source>
        <dbReference type="EMBL" id="PDS26787.1"/>
    </source>
</evidence>
<proteinExistence type="predicted"/>
<evidence type="ECO:0000313" key="2">
    <source>
        <dbReference type="Proteomes" id="UP000220828"/>
    </source>
</evidence>
<sequence>MKRKFIYTILSFGIFVLSSCFEKSKIQANNTTKFTLNSKSATIIKDLDAKKFIDLCLKNYNEDRKLNFVVFSDDFPQDFITKQDIEYLVANIDSKQKCCGYMNTFSSYISSDNAEVGGFAILFLKSYIEKKQLNLGLNSNPKIDEKEILIIKKWYKNEMQK</sequence>
<dbReference type="EMBL" id="PCMW01000007">
    <property type="protein sequence ID" value="PDS26787.1"/>
    <property type="molecule type" value="Genomic_DNA"/>
</dbReference>